<protein>
    <recommendedName>
        <fullName evidence="2">Reverse transcriptase Ty1/copia-type domain-containing protein</fullName>
    </recommendedName>
</protein>
<organism evidence="1">
    <name type="scientific">Fagus sylvatica</name>
    <name type="common">Beechnut</name>
    <dbReference type="NCBI Taxonomy" id="28930"/>
    <lineage>
        <taxon>Eukaryota</taxon>
        <taxon>Viridiplantae</taxon>
        <taxon>Streptophyta</taxon>
        <taxon>Embryophyta</taxon>
        <taxon>Tracheophyta</taxon>
        <taxon>Spermatophyta</taxon>
        <taxon>Magnoliopsida</taxon>
        <taxon>eudicotyledons</taxon>
        <taxon>Gunneridae</taxon>
        <taxon>Pentapetalae</taxon>
        <taxon>rosids</taxon>
        <taxon>fabids</taxon>
        <taxon>Fagales</taxon>
        <taxon>Fagaceae</taxon>
        <taxon>Fagus</taxon>
    </lineage>
</organism>
<dbReference type="AlphaFoldDB" id="A0A2N9IUP1"/>
<name>A0A2N9IUP1_FAGSY</name>
<evidence type="ECO:0000313" key="1">
    <source>
        <dbReference type="EMBL" id="SPD28004.1"/>
    </source>
</evidence>
<evidence type="ECO:0008006" key="2">
    <source>
        <dbReference type="Google" id="ProtNLM"/>
    </source>
</evidence>
<reference evidence="1" key="1">
    <citation type="submission" date="2018-02" db="EMBL/GenBank/DDBJ databases">
        <authorList>
            <person name="Cohen D.B."/>
            <person name="Kent A.D."/>
        </authorList>
    </citation>
    <scope>NUCLEOTIDE SEQUENCE</scope>
</reference>
<proteinExistence type="predicted"/>
<dbReference type="EMBL" id="OIVN01006216">
    <property type="protein sequence ID" value="SPD28004.1"/>
    <property type="molecule type" value="Genomic_DNA"/>
</dbReference>
<sequence length="222" mass="22827">MVFLQNNSSCTPPPSASPSVPIAPPVLSSQVAASTPVPAAPLLVLAPSAVSLPMATLITPHTSVDTRAAAAPSVPNTVDTRVAIATDTIAAPAALQSVMPEFPLPAASILDMPAPSSLVSAASSQSTLADSIASHASSSTTSQLPGELHIDLPIAPQLPTPVTSNTNVHPMLTRKTTRDQHGMVALLNIDTTEPKKVKSAIQSPHWFAAMCDELTTLKQNNT</sequence>
<accession>A0A2N9IUP1</accession>
<gene>
    <name evidence="1" type="ORF">FSB_LOCUS55886</name>
</gene>